<dbReference type="PANTHER" id="PTHR33879">
    <property type="entry name" value="17.6 KDA CLASS II HEAT SHOCK PROTEIN-RELATED"/>
    <property type="match status" value="1"/>
</dbReference>
<organism evidence="2 3">
    <name type="scientific">Solanum stoloniferum</name>
    <dbReference type="NCBI Taxonomy" id="62892"/>
    <lineage>
        <taxon>Eukaryota</taxon>
        <taxon>Viridiplantae</taxon>
        <taxon>Streptophyta</taxon>
        <taxon>Embryophyta</taxon>
        <taxon>Tracheophyta</taxon>
        <taxon>Spermatophyta</taxon>
        <taxon>Magnoliopsida</taxon>
        <taxon>eudicotyledons</taxon>
        <taxon>Gunneridae</taxon>
        <taxon>Pentapetalae</taxon>
        <taxon>asterids</taxon>
        <taxon>lamiids</taxon>
        <taxon>Solanales</taxon>
        <taxon>Solanaceae</taxon>
        <taxon>Solanoideae</taxon>
        <taxon>Solaneae</taxon>
        <taxon>Solanum</taxon>
    </lineage>
</organism>
<keyword evidence="1" id="KW-1133">Transmembrane helix</keyword>
<feature type="non-terminal residue" evidence="2">
    <location>
        <position position="250"/>
    </location>
</feature>
<dbReference type="AlphaFoldDB" id="A0ABD2RTX4"/>
<gene>
    <name evidence="2" type="ORF">AABB24_031145</name>
</gene>
<keyword evidence="3" id="KW-1185">Reference proteome</keyword>
<dbReference type="CDD" id="cd06464">
    <property type="entry name" value="ACD_sHsps-like"/>
    <property type="match status" value="1"/>
</dbReference>
<keyword evidence="1" id="KW-0472">Membrane</keyword>
<reference evidence="2 3" key="1">
    <citation type="submission" date="2024-05" db="EMBL/GenBank/DDBJ databases">
        <title>De novo assembly of an allotetraploid wild potato.</title>
        <authorList>
            <person name="Hosaka A.J."/>
        </authorList>
    </citation>
    <scope>NUCLEOTIDE SEQUENCE [LARGE SCALE GENOMIC DNA]</scope>
    <source>
        <tissue evidence="2">Young leaves</tissue>
    </source>
</reference>
<evidence type="ECO:0008006" key="4">
    <source>
        <dbReference type="Google" id="ProtNLM"/>
    </source>
</evidence>
<name>A0ABD2RTX4_9SOLN</name>
<evidence type="ECO:0000256" key="1">
    <source>
        <dbReference type="SAM" id="Phobius"/>
    </source>
</evidence>
<proteinExistence type="predicted"/>
<dbReference type="EMBL" id="JBJKTR010000018">
    <property type="protein sequence ID" value="KAL3334767.1"/>
    <property type="molecule type" value="Genomic_DNA"/>
</dbReference>
<feature type="transmembrane region" description="Helical" evidence="1">
    <location>
        <begin position="12"/>
        <end position="34"/>
    </location>
</feature>
<evidence type="ECO:0000313" key="2">
    <source>
        <dbReference type="EMBL" id="KAL3334767.1"/>
    </source>
</evidence>
<comment type="caution">
    <text evidence="2">The sequence shown here is derived from an EMBL/GenBank/DDBJ whole genome shotgun (WGS) entry which is preliminary data.</text>
</comment>
<sequence>MQLSIFPSRVNRIPNCPIGILNLFNICLLLLLIVSTPTPTIQGMRVHPLSLKPNIRGIDFNFSEQQQHIPNSAMKKLRRLPHVFNYFLELPFCSEADVVVEEKEGFFRFVERIELEGAGNGQVRAQAVQIHPGVTKIVVRKGNGDGDKDEQLKVDTWRYRLPASAMPELATAVFVDGELIVTVPKDDHGRGEFDKDEQLKVDTWRYRLPASAMPELAMEVFVDGELIVTVPKDDHGRGEFDNGSRGVWRD</sequence>
<protein>
    <recommendedName>
        <fullName evidence="4">SHSP domain-containing protein</fullName>
    </recommendedName>
</protein>
<accession>A0ABD2RTX4</accession>
<keyword evidence="1" id="KW-0812">Transmembrane</keyword>
<evidence type="ECO:0000313" key="3">
    <source>
        <dbReference type="Proteomes" id="UP001627284"/>
    </source>
</evidence>
<dbReference type="PANTHER" id="PTHR33879:SF19">
    <property type="entry name" value="SHSP DOMAIN-CONTAINING PROTEIN"/>
    <property type="match status" value="1"/>
</dbReference>
<dbReference type="Proteomes" id="UP001627284">
    <property type="component" value="Unassembled WGS sequence"/>
</dbReference>